<proteinExistence type="predicted"/>
<dbReference type="Proteomes" id="UP001221366">
    <property type="component" value="Unassembled WGS sequence"/>
</dbReference>
<feature type="transmembrane region" description="Helical" evidence="1">
    <location>
        <begin position="99"/>
        <end position="120"/>
    </location>
</feature>
<gene>
    <name evidence="2" type="ORF">PY092_15050</name>
</gene>
<feature type="transmembrane region" description="Helical" evidence="1">
    <location>
        <begin position="12"/>
        <end position="33"/>
    </location>
</feature>
<feature type="transmembrane region" description="Helical" evidence="1">
    <location>
        <begin position="75"/>
        <end position="93"/>
    </location>
</feature>
<accession>A0ABT5Y210</accession>
<organism evidence="2 3">
    <name type="scientific">Flagellimonas yonaguniensis</name>
    <dbReference type="NCBI Taxonomy" id="3031325"/>
    <lineage>
        <taxon>Bacteria</taxon>
        <taxon>Pseudomonadati</taxon>
        <taxon>Bacteroidota</taxon>
        <taxon>Flavobacteriia</taxon>
        <taxon>Flavobacteriales</taxon>
        <taxon>Flavobacteriaceae</taxon>
        <taxon>Flagellimonas</taxon>
    </lineage>
</organism>
<dbReference type="EMBL" id="JARFVB010000011">
    <property type="protein sequence ID" value="MDF0717480.1"/>
    <property type="molecule type" value="Genomic_DNA"/>
</dbReference>
<dbReference type="RefSeq" id="WP_275616632.1">
    <property type="nucleotide sequence ID" value="NZ_JARFVB010000011.1"/>
</dbReference>
<keyword evidence="3" id="KW-1185">Reference proteome</keyword>
<evidence type="ECO:0000313" key="2">
    <source>
        <dbReference type="EMBL" id="MDF0717480.1"/>
    </source>
</evidence>
<dbReference type="Pfam" id="PF03203">
    <property type="entry name" value="MerC"/>
    <property type="match status" value="1"/>
</dbReference>
<evidence type="ECO:0000313" key="3">
    <source>
        <dbReference type="Proteomes" id="UP001221366"/>
    </source>
</evidence>
<name>A0ABT5Y210_9FLAO</name>
<keyword evidence="1" id="KW-0812">Transmembrane</keyword>
<keyword evidence="1" id="KW-0472">Membrane</keyword>
<feature type="transmembrane region" description="Helical" evidence="1">
    <location>
        <begin position="45"/>
        <end position="63"/>
    </location>
</feature>
<protein>
    <submittedName>
        <fullName evidence="2">MerC domain-containing protein</fullName>
    </submittedName>
</protein>
<keyword evidence="1" id="KW-1133">Transmembrane helix</keyword>
<dbReference type="InterPro" id="IPR004891">
    <property type="entry name" value="Mercury-R_MerC"/>
</dbReference>
<evidence type="ECO:0000256" key="1">
    <source>
        <dbReference type="SAM" id="Phobius"/>
    </source>
</evidence>
<sequence>MKIKTPTFDIIALTSSLICAIHCAAVPIVLSFSSLSSLHFLHNPLIEWSFIGLGVVFVFVSLWPSYRKAHHRSRPLLIAAIGFGLIALGRLDLNEAWEIINTVGGALMVSVAHFVNWKLLRSSCKHKH</sequence>
<reference evidence="2 3" key="1">
    <citation type="submission" date="2023-03" db="EMBL/GenBank/DDBJ databases">
        <title>Muricauda XX sp. nov. and Muricauda XXX sp. nov., two novel species isolated from Okinawa Trough.</title>
        <authorList>
            <person name="Cao W."/>
            <person name="Deng X."/>
        </authorList>
    </citation>
    <scope>NUCLEOTIDE SEQUENCE [LARGE SCALE GENOMIC DNA]</scope>
    <source>
        <strain evidence="2 3">334s03</strain>
    </source>
</reference>
<comment type="caution">
    <text evidence="2">The sequence shown here is derived from an EMBL/GenBank/DDBJ whole genome shotgun (WGS) entry which is preliminary data.</text>
</comment>